<dbReference type="Proteomes" id="UP001255246">
    <property type="component" value="Unassembled WGS sequence"/>
</dbReference>
<dbReference type="Pfam" id="PF22668">
    <property type="entry name" value="DUF7009"/>
    <property type="match status" value="1"/>
</dbReference>
<evidence type="ECO:0000313" key="2">
    <source>
        <dbReference type="Proteomes" id="UP001255246"/>
    </source>
</evidence>
<dbReference type="RefSeq" id="WP_311349892.1">
    <property type="nucleotide sequence ID" value="NZ_JAVRHR010000001.1"/>
</dbReference>
<proteinExistence type="predicted"/>
<gene>
    <name evidence="1" type="ORF">RM706_04820</name>
</gene>
<dbReference type="InterPro" id="IPR053825">
    <property type="entry name" value="DUF7009"/>
</dbReference>
<evidence type="ECO:0000313" key="1">
    <source>
        <dbReference type="EMBL" id="MDT0606336.1"/>
    </source>
</evidence>
<accession>A0ABU3A840</accession>
<sequence>MKIRIKASSIRLRLTKSEVEEFSEKGLIRETTQFSNKSFTCVLKFNFYYDAISTNFPKGLQKAWALKEVSQL</sequence>
<keyword evidence="2" id="KW-1185">Reference proteome</keyword>
<dbReference type="EMBL" id="JAVRHR010000001">
    <property type="protein sequence ID" value="MDT0606336.1"/>
    <property type="molecule type" value="Genomic_DNA"/>
</dbReference>
<protein>
    <submittedName>
        <fullName evidence="1">Uncharacterized protein</fullName>
    </submittedName>
</protein>
<comment type="caution">
    <text evidence="1">The sequence shown here is derived from an EMBL/GenBank/DDBJ whole genome shotgun (WGS) entry which is preliminary data.</text>
</comment>
<name>A0ABU3A840_9FLAO</name>
<reference evidence="1 2" key="1">
    <citation type="submission" date="2023-09" db="EMBL/GenBank/DDBJ databases">
        <authorList>
            <person name="Rey-Velasco X."/>
        </authorList>
    </citation>
    <scope>NUCLEOTIDE SEQUENCE [LARGE SCALE GENOMIC DNA]</scope>
    <source>
        <strain evidence="1 2">F388</strain>
    </source>
</reference>
<organism evidence="1 2">
    <name type="scientific">Croceitalea rosinachiae</name>
    <dbReference type="NCBI Taxonomy" id="3075596"/>
    <lineage>
        <taxon>Bacteria</taxon>
        <taxon>Pseudomonadati</taxon>
        <taxon>Bacteroidota</taxon>
        <taxon>Flavobacteriia</taxon>
        <taxon>Flavobacteriales</taxon>
        <taxon>Flavobacteriaceae</taxon>
        <taxon>Croceitalea</taxon>
    </lineage>
</organism>